<dbReference type="Proteomes" id="UP001209878">
    <property type="component" value="Unassembled WGS sequence"/>
</dbReference>
<name>A0AAD9KNH1_RIDPI</name>
<evidence type="ECO:0000313" key="1">
    <source>
        <dbReference type="EMBL" id="KAK2174799.1"/>
    </source>
</evidence>
<proteinExistence type="predicted"/>
<reference evidence="1" key="1">
    <citation type="journal article" date="2023" name="Mol. Biol. Evol.">
        <title>Third-Generation Sequencing Reveals the Adaptive Role of the Epigenome in Three Deep-Sea Polychaetes.</title>
        <authorList>
            <person name="Perez M."/>
            <person name="Aroh O."/>
            <person name="Sun Y."/>
            <person name="Lan Y."/>
            <person name="Juniper S.K."/>
            <person name="Young C.R."/>
            <person name="Angers B."/>
            <person name="Qian P.Y."/>
        </authorList>
    </citation>
    <scope>NUCLEOTIDE SEQUENCE</scope>
    <source>
        <strain evidence="1">R07B-5</strain>
    </source>
</reference>
<comment type="caution">
    <text evidence="1">The sequence shown here is derived from an EMBL/GenBank/DDBJ whole genome shotgun (WGS) entry which is preliminary data.</text>
</comment>
<accession>A0AAD9KNH1</accession>
<protein>
    <submittedName>
        <fullName evidence="1">Uncharacterized protein</fullName>
    </submittedName>
</protein>
<keyword evidence="2" id="KW-1185">Reference proteome</keyword>
<dbReference type="EMBL" id="JAODUO010000775">
    <property type="protein sequence ID" value="KAK2174799.1"/>
    <property type="molecule type" value="Genomic_DNA"/>
</dbReference>
<dbReference type="AlphaFoldDB" id="A0AAD9KNH1"/>
<gene>
    <name evidence="1" type="ORF">NP493_776g00000</name>
</gene>
<evidence type="ECO:0000313" key="2">
    <source>
        <dbReference type="Proteomes" id="UP001209878"/>
    </source>
</evidence>
<sequence>MYITVYSDVDVVKRMRMLEMAARGAGVSLLKQGWQEVPDLVGSLAVGVFVIRSADVDDPKKLGTIYN</sequence>
<organism evidence="1 2">
    <name type="scientific">Ridgeia piscesae</name>
    <name type="common">Tubeworm</name>
    <dbReference type="NCBI Taxonomy" id="27915"/>
    <lineage>
        <taxon>Eukaryota</taxon>
        <taxon>Metazoa</taxon>
        <taxon>Spiralia</taxon>
        <taxon>Lophotrochozoa</taxon>
        <taxon>Annelida</taxon>
        <taxon>Polychaeta</taxon>
        <taxon>Sedentaria</taxon>
        <taxon>Canalipalpata</taxon>
        <taxon>Sabellida</taxon>
        <taxon>Siboglinidae</taxon>
        <taxon>Ridgeia</taxon>
    </lineage>
</organism>